<dbReference type="AlphaFoldDB" id="A0A318VDQ4"/>
<protein>
    <submittedName>
        <fullName evidence="2">WYL domain-containing protein</fullName>
    </submittedName>
</protein>
<evidence type="ECO:0000313" key="3">
    <source>
        <dbReference type="Proteomes" id="UP000247551"/>
    </source>
</evidence>
<feature type="domain" description="WCX" evidence="1">
    <location>
        <begin position="5"/>
        <end position="58"/>
    </location>
</feature>
<reference evidence="2 3" key="1">
    <citation type="submission" date="2018-06" db="EMBL/GenBank/DDBJ databases">
        <title>Genomic Encyclopedia of Type Strains, Phase III (KMG-III): the genomes of soil and plant-associated and newly described type strains.</title>
        <authorList>
            <person name="Whitman W."/>
        </authorList>
    </citation>
    <scope>NUCLEOTIDE SEQUENCE [LARGE SCALE GENOMIC DNA]</scope>
    <source>
        <strain evidence="2 3">CECT 7730</strain>
    </source>
</reference>
<sequence length="73" mass="8259">MSDTQTILETDSEEWFLLRAVIPDDRDTRAWLLSQGASLIVREPVSLRDELLEEVAAIQTLSVSLDGLFIKNK</sequence>
<name>A0A318VDQ4_9GAMM</name>
<keyword evidence="3" id="KW-1185">Reference proteome</keyword>
<proteinExistence type="predicted"/>
<dbReference type="EMBL" id="QKLW01000001">
    <property type="protein sequence ID" value="PYF84495.1"/>
    <property type="molecule type" value="Genomic_DNA"/>
</dbReference>
<dbReference type="Proteomes" id="UP000247551">
    <property type="component" value="Unassembled WGS sequence"/>
</dbReference>
<dbReference type="Pfam" id="PF25583">
    <property type="entry name" value="WCX"/>
    <property type="match status" value="1"/>
</dbReference>
<organism evidence="2 3">
    <name type="scientific">Marinomonas alcarazii</name>
    <dbReference type="NCBI Taxonomy" id="491949"/>
    <lineage>
        <taxon>Bacteria</taxon>
        <taxon>Pseudomonadati</taxon>
        <taxon>Pseudomonadota</taxon>
        <taxon>Gammaproteobacteria</taxon>
        <taxon>Oceanospirillales</taxon>
        <taxon>Oceanospirillaceae</taxon>
        <taxon>Marinomonas</taxon>
    </lineage>
</organism>
<accession>A0A318VDQ4</accession>
<evidence type="ECO:0000259" key="1">
    <source>
        <dbReference type="Pfam" id="PF25583"/>
    </source>
</evidence>
<dbReference type="InterPro" id="IPR057727">
    <property type="entry name" value="WCX_dom"/>
</dbReference>
<evidence type="ECO:0000313" key="2">
    <source>
        <dbReference type="EMBL" id="PYF84495.1"/>
    </source>
</evidence>
<gene>
    <name evidence="2" type="ORF">DFP75_101533</name>
</gene>
<comment type="caution">
    <text evidence="2">The sequence shown here is derived from an EMBL/GenBank/DDBJ whole genome shotgun (WGS) entry which is preliminary data.</text>
</comment>